<name>A0A7Z0GKW3_9MICC</name>
<evidence type="ECO:0000256" key="1">
    <source>
        <dbReference type="ARBA" id="ARBA00022801"/>
    </source>
</evidence>
<evidence type="ECO:0000313" key="3">
    <source>
        <dbReference type="EMBL" id="NYJ77815.1"/>
    </source>
</evidence>
<feature type="domain" description="Alpha/beta hydrolase fold-3" evidence="2">
    <location>
        <begin position="45"/>
        <end position="87"/>
    </location>
</feature>
<dbReference type="PANTHER" id="PTHR48081">
    <property type="entry name" value="AB HYDROLASE SUPERFAMILY PROTEIN C4A8.06C"/>
    <property type="match status" value="1"/>
</dbReference>
<evidence type="ECO:0000259" key="2">
    <source>
        <dbReference type="Pfam" id="PF07859"/>
    </source>
</evidence>
<dbReference type="SUPFAM" id="SSF53474">
    <property type="entry name" value="alpha/beta-Hydrolases"/>
    <property type="match status" value="1"/>
</dbReference>
<reference evidence="3 4" key="1">
    <citation type="submission" date="2020-07" db="EMBL/GenBank/DDBJ databases">
        <title>Sequencing the genomes of 1000 actinobacteria strains.</title>
        <authorList>
            <person name="Klenk H.-P."/>
        </authorList>
    </citation>
    <scope>NUCLEOTIDE SEQUENCE [LARGE SCALE GENOMIC DNA]</scope>
    <source>
        <strain evidence="3 4">DSM 15475</strain>
    </source>
</reference>
<keyword evidence="4" id="KW-1185">Reference proteome</keyword>
<dbReference type="Gene3D" id="3.40.50.1820">
    <property type="entry name" value="alpha/beta hydrolase"/>
    <property type="match status" value="1"/>
</dbReference>
<feature type="domain" description="Alpha/beta hydrolase fold-3" evidence="2">
    <location>
        <begin position="106"/>
        <end position="285"/>
    </location>
</feature>
<dbReference type="InterPro" id="IPR029058">
    <property type="entry name" value="AB_hydrolase_fold"/>
</dbReference>
<protein>
    <submittedName>
        <fullName evidence="3">Acetyl esterase/lipase</fullName>
    </submittedName>
</protein>
<gene>
    <name evidence="3" type="ORF">HNR09_001226</name>
</gene>
<proteinExistence type="predicted"/>
<dbReference type="GO" id="GO:0016787">
    <property type="term" value="F:hydrolase activity"/>
    <property type="evidence" value="ECO:0007669"/>
    <property type="project" value="UniProtKB-KW"/>
</dbReference>
<evidence type="ECO:0000313" key="4">
    <source>
        <dbReference type="Proteomes" id="UP000535437"/>
    </source>
</evidence>
<keyword evidence="1" id="KW-0378">Hydrolase</keyword>
<organism evidence="3 4">
    <name type="scientific">Nesterenkonia xinjiangensis</name>
    <dbReference type="NCBI Taxonomy" id="225327"/>
    <lineage>
        <taxon>Bacteria</taxon>
        <taxon>Bacillati</taxon>
        <taxon>Actinomycetota</taxon>
        <taxon>Actinomycetes</taxon>
        <taxon>Micrococcales</taxon>
        <taxon>Micrococcaceae</taxon>
        <taxon>Nesterenkonia</taxon>
    </lineage>
</organism>
<dbReference type="PANTHER" id="PTHR48081:SF8">
    <property type="entry name" value="ALPHA_BETA HYDROLASE FOLD-3 DOMAIN-CONTAINING PROTEIN-RELATED"/>
    <property type="match status" value="1"/>
</dbReference>
<dbReference type="Proteomes" id="UP000535437">
    <property type="component" value="Unassembled WGS sequence"/>
</dbReference>
<dbReference type="Pfam" id="PF07859">
    <property type="entry name" value="Abhydrolase_3"/>
    <property type="match status" value="2"/>
</dbReference>
<dbReference type="AlphaFoldDB" id="A0A7Z0GKW3"/>
<dbReference type="RefSeq" id="WP_179541248.1">
    <property type="nucleotide sequence ID" value="NZ_BAAALL010000002.1"/>
</dbReference>
<accession>A0A7Z0GKW3</accession>
<dbReference type="InterPro" id="IPR013094">
    <property type="entry name" value="AB_hydrolase_3"/>
</dbReference>
<comment type="caution">
    <text evidence="3">The sequence shown here is derived from an EMBL/GenBank/DDBJ whole genome shotgun (WGS) entry which is preliminary data.</text>
</comment>
<dbReference type="EMBL" id="JACCFY010000001">
    <property type="protein sequence ID" value="NYJ77815.1"/>
    <property type="molecule type" value="Genomic_DNA"/>
</dbReference>
<sequence length="310" mass="32239">MHRTVVAELDAVGTQDHVLDGPHGPLPVRLYRGQDAAPARPGPALVWAHGGGFAYGDVEMAEADWVARSLAARGIPVVSVGYRLAPALHELDAGDLAQAGPEAGVHYPVPGEELAAAFDWTRTRAADLGAAPDQVSLGGASAGGNLAAGVALTRLRRSGHDGGGNEAGHQPAQLILAYPTLHAVQPPTPAELRALLDADPEADRFGAEPVRRMYENYLGGTVDDAPVGAVPGTATVAELTGHPPTTIVTGEVDELRVSAEAYAAALREAGVDVEIHMAQGVRHGHLNRPDEGPAAEQTIDWFAARMLRTV</sequence>
<dbReference type="InterPro" id="IPR050300">
    <property type="entry name" value="GDXG_lipolytic_enzyme"/>
</dbReference>